<dbReference type="AlphaFoldDB" id="A0AAV1H874"/>
<feature type="compositionally biased region" description="Low complexity" evidence="1">
    <location>
        <begin position="27"/>
        <end position="60"/>
    </location>
</feature>
<evidence type="ECO:0000313" key="3">
    <source>
        <dbReference type="Proteomes" id="UP001178508"/>
    </source>
</evidence>
<reference evidence="2" key="1">
    <citation type="submission" date="2023-08" db="EMBL/GenBank/DDBJ databases">
        <authorList>
            <person name="Alioto T."/>
            <person name="Alioto T."/>
            <person name="Gomez Garrido J."/>
        </authorList>
    </citation>
    <scope>NUCLEOTIDE SEQUENCE</scope>
</reference>
<feature type="region of interest" description="Disordered" evidence="1">
    <location>
        <begin position="26"/>
        <end position="86"/>
    </location>
</feature>
<keyword evidence="3" id="KW-1185">Reference proteome</keyword>
<name>A0AAV1H874_XYRNO</name>
<dbReference type="Proteomes" id="UP001178508">
    <property type="component" value="Chromosome 19"/>
</dbReference>
<proteinExistence type="predicted"/>
<evidence type="ECO:0000313" key="2">
    <source>
        <dbReference type="EMBL" id="CAJ1080402.1"/>
    </source>
</evidence>
<sequence>MESLFHDAFGEAGLIILVELIDEPHQQNDANNDGNQDNHQNIDNQGNNQQEENPGNVENNSDTESNDTDGDHSETAENNRNSSSVSDLNGIIGCHIDIFNDGIVENSGEGEKTPCLKCLRGGQETRKNQSLRRGTVGGRTSPTAAVTVTVLTTKLLTSILEKVLSNIKVQVQILEKKNRSQVLSGNDQGEVLENKMRAAKSPDGVQRTP</sequence>
<dbReference type="EMBL" id="OY660882">
    <property type="protein sequence ID" value="CAJ1080402.1"/>
    <property type="molecule type" value="Genomic_DNA"/>
</dbReference>
<feature type="region of interest" description="Disordered" evidence="1">
    <location>
        <begin position="184"/>
        <end position="209"/>
    </location>
</feature>
<gene>
    <name evidence="2" type="ORF">XNOV1_A013199</name>
</gene>
<accession>A0AAV1H874</accession>
<protein>
    <submittedName>
        <fullName evidence="2">Uncharacterized protein</fullName>
    </submittedName>
</protein>
<organism evidence="2 3">
    <name type="scientific">Xyrichtys novacula</name>
    <name type="common">Pearly razorfish</name>
    <name type="synonym">Hemipteronotus novacula</name>
    <dbReference type="NCBI Taxonomy" id="13765"/>
    <lineage>
        <taxon>Eukaryota</taxon>
        <taxon>Metazoa</taxon>
        <taxon>Chordata</taxon>
        <taxon>Craniata</taxon>
        <taxon>Vertebrata</taxon>
        <taxon>Euteleostomi</taxon>
        <taxon>Actinopterygii</taxon>
        <taxon>Neopterygii</taxon>
        <taxon>Teleostei</taxon>
        <taxon>Neoteleostei</taxon>
        <taxon>Acanthomorphata</taxon>
        <taxon>Eupercaria</taxon>
        <taxon>Labriformes</taxon>
        <taxon>Labridae</taxon>
        <taxon>Xyrichtys</taxon>
    </lineage>
</organism>
<evidence type="ECO:0000256" key="1">
    <source>
        <dbReference type="SAM" id="MobiDB-lite"/>
    </source>
</evidence>